<feature type="compositionally biased region" description="Basic and acidic residues" evidence="1">
    <location>
        <begin position="156"/>
        <end position="180"/>
    </location>
</feature>
<accession>A0A3P3ENB8</accession>
<reference evidence="2 3" key="1">
    <citation type="submission" date="2018-11" db="EMBL/GenBank/DDBJ databases">
        <title>the genome of Mesorhizobium tamadayense DSM 28320.</title>
        <authorList>
            <person name="Gao J."/>
        </authorList>
    </citation>
    <scope>NUCLEOTIDE SEQUENCE [LARGE SCALE GENOMIC DNA]</scope>
    <source>
        <strain evidence="2 3">DSM 28320</strain>
    </source>
</reference>
<keyword evidence="3" id="KW-1185">Reference proteome</keyword>
<evidence type="ECO:0000256" key="1">
    <source>
        <dbReference type="SAM" id="MobiDB-lite"/>
    </source>
</evidence>
<feature type="region of interest" description="Disordered" evidence="1">
    <location>
        <begin position="154"/>
        <end position="180"/>
    </location>
</feature>
<dbReference type="AlphaFoldDB" id="A0A3P3ENB8"/>
<evidence type="ECO:0000313" key="2">
    <source>
        <dbReference type="EMBL" id="RRH87835.1"/>
    </source>
</evidence>
<dbReference type="Proteomes" id="UP000273786">
    <property type="component" value="Unassembled WGS sequence"/>
</dbReference>
<comment type="caution">
    <text evidence="2">The sequence shown here is derived from an EMBL/GenBank/DDBJ whole genome shotgun (WGS) entry which is preliminary data.</text>
</comment>
<evidence type="ECO:0000313" key="3">
    <source>
        <dbReference type="Proteomes" id="UP000273786"/>
    </source>
</evidence>
<gene>
    <name evidence="2" type="ORF">EH240_35700</name>
</gene>
<dbReference type="EMBL" id="RQXT01000095">
    <property type="protein sequence ID" value="RRH87835.1"/>
    <property type="molecule type" value="Genomic_DNA"/>
</dbReference>
<protein>
    <submittedName>
        <fullName evidence="2">Uncharacterized protein</fullName>
    </submittedName>
</protein>
<organism evidence="2 3">
    <name type="scientific">Mesorhizobium tamadayense</name>
    <dbReference type="NCBI Taxonomy" id="425306"/>
    <lineage>
        <taxon>Bacteria</taxon>
        <taxon>Pseudomonadati</taxon>
        <taxon>Pseudomonadota</taxon>
        <taxon>Alphaproteobacteria</taxon>
        <taxon>Hyphomicrobiales</taxon>
        <taxon>Phyllobacteriaceae</taxon>
        <taxon>Mesorhizobium</taxon>
    </lineage>
</organism>
<name>A0A3P3ENB8_9HYPH</name>
<proteinExistence type="predicted"/>
<dbReference type="RefSeq" id="WP_125007045.1">
    <property type="nucleotide sequence ID" value="NZ_RQXT01000095.1"/>
</dbReference>
<sequence>MARWIDGPYSPKMRELAWQERASLRLQHSNRSLTADGTVDLTSKIEDLLILLTDCNRGVPFPILRRTRQSAPVRLYYPRNPRGPDRVSWHQRFAAFGQCRETFGAVLETWLALYDRFGPGVHLYLGNRRGQVMYPEHHFASLVWGLEALHRTPHPRPIESRSQGEAHFRRDRTEKGSRPG</sequence>
<dbReference type="OrthoDB" id="8439908at2"/>